<dbReference type="EMBL" id="LAZR01030911">
    <property type="protein sequence ID" value="KKL55237.1"/>
    <property type="molecule type" value="Genomic_DNA"/>
</dbReference>
<reference evidence="1" key="1">
    <citation type="journal article" date="2015" name="Nature">
        <title>Complex archaea that bridge the gap between prokaryotes and eukaryotes.</title>
        <authorList>
            <person name="Spang A."/>
            <person name="Saw J.H."/>
            <person name="Jorgensen S.L."/>
            <person name="Zaremba-Niedzwiedzka K."/>
            <person name="Martijn J."/>
            <person name="Lind A.E."/>
            <person name="van Eijk R."/>
            <person name="Schleper C."/>
            <person name="Guy L."/>
            <person name="Ettema T.J."/>
        </authorList>
    </citation>
    <scope>NUCLEOTIDE SEQUENCE</scope>
</reference>
<comment type="caution">
    <text evidence="1">The sequence shown here is derived from an EMBL/GenBank/DDBJ whole genome shotgun (WGS) entry which is preliminary data.</text>
</comment>
<dbReference type="AlphaFoldDB" id="A0A0F9FVS2"/>
<accession>A0A0F9FVS2</accession>
<proteinExistence type="predicted"/>
<protein>
    <submittedName>
        <fullName evidence="1">Uncharacterized protein</fullName>
    </submittedName>
</protein>
<sequence>MLNKRVDFNGSHANVDRNEVCLRALSLLMKACVADNIDLDDYRIVLSIEKKKTSQDKADELRAKSNV</sequence>
<organism evidence="1">
    <name type="scientific">marine sediment metagenome</name>
    <dbReference type="NCBI Taxonomy" id="412755"/>
    <lineage>
        <taxon>unclassified sequences</taxon>
        <taxon>metagenomes</taxon>
        <taxon>ecological metagenomes</taxon>
    </lineage>
</organism>
<name>A0A0F9FVS2_9ZZZZ</name>
<gene>
    <name evidence="1" type="ORF">LCGC14_2257430</name>
</gene>
<evidence type="ECO:0000313" key="1">
    <source>
        <dbReference type="EMBL" id="KKL55237.1"/>
    </source>
</evidence>